<proteinExistence type="predicted"/>
<dbReference type="AlphaFoldDB" id="A0A9W4STC7"/>
<accession>A0A9W4STC7</accession>
<evidence type="ECO:0000313" key="1">
    <source>
        <dbReference type="EMBL" id="CAI2178423.1"/>
    </source>
</evidence>
<keyword evidence="2" id="KW-1185">Reference proteome</keyword>
<sequence length="66" mass="7436">MRICVIIVKNQGRTFTVPPGVLMRVTLGKETVSGISTKASLKFYSCSFSEMEKKNVHSRPYTVRQV</sequence>
<gene>
    <name evidence="1" type="ORF">FWILDA_LOCUS8578</name>
</gene>
<name>A0A9W4STC7_9GLOM</name>
<dbReference type="Proteomes" id="UP001153678">
    <property type="component" value="Unassembled WGS sequence"/>
</dbReference>
<protein>
    <submittedName>
        <fullName evidence="1">4096_t:CDS:1</fullName>
    </submittedName>
</protein>
<reference evidence="1" key="1">
    <citation type="submission" date="2022-08" db="EMBL/GenBank/DDBJ databases">
        <authorList>
            <person name="Kallberg Y."/>
            <person name="Tangrot J."/>
            <person name="Rosling A."/>
        </authorList>
    </citation>
    <scope>NUCLEOTIDE SEQUENCE</scope>
    <source>
        <strain evidence="1">Wild A</strain>
    </source>
</reference>
<evidence type="ECO:0000313" key="2">
    <source>
        <dbReference type="Proteomes" id="UP001153678"/>
    </source>
</evidence>
<organism evidence="1 2">
    <name type="scientific">Funneliformis geosporum</name>
    <dbReference type="NCBI Taxonomy" id="1117311"/>
    <lineage>
        <taxon>Eukaryota</taxon>
        <taxon>Fungi</taxon>
        <taxon>Fungi incertae sedis</taxon>
        <taxon>Mucoromycota</taxon>
        <taxon>Glomeromycotina</taxon>
        <taxon>Glomeromycetes</taxon>
        <taxon>Glomerales</taxon>
        <taxon>Glomeraceae</taxon>
        <taxon>Funneliformis</taxon>
    </lineage>
</organism>
<comment type="caution">
    <text evidence="1">The sequence shown here is derived from an EMBL/GenBank/DDBJ whole genome shotgun (WGS) entry which is preliminary data.</text>
</comment>
<dbReference type="EMBL" id="CAMKVN010001849">
    <property type="protein sequence ID" value="CAI2178423.1"/>
    <property type="molecule type" value="Genomic_DNA"/>
</dbReference>